<evidence type="ECO:0000256" key="7">
    <source>
        <dbReference type="ARBA" id="ARBA00023180"/>
    </source>
</evidence>
<feature type="region of interest" description="Disordered" evidence="10">
    <location>
        <begin position="26"/>
        <end position="198"/>
    </location>
</feature>
<keyword evidence="9" id="KW-0732">Signal</keyword>
<dbReference type="GO" id="GO:0016020">
    <property type="term" value="C:membrane"/>
    <property type="evidence" value="ECO:0007669"/>
    <property type="project" value="UniProtKB-SubCell"/>
</dbReference>
<dbReference type="GeneID" id="104966522"/>
<dbReference type="Gene3D" id="2.10.25.140">
    <property type="match status" value="1"/>
</dbReference>
<comment type="function">
    <text evidence="9">Putative Notch ligand involved in the mediation of Notch signaling.</text>
</comment>
<protein>
    <recommendedName>
        <fullName evidence="9">Delta-like protein</fullName>
    </recommendedName>
</protein>
<evidence type="ECO:0000256" key="1">
    <source>
        <dbReference type="ARBA" id="ARBA00022473"/>
    </source>
</evidence>
<keyword evidence="6 8" id="KW-1015">Disulfide bond</keyword>
<comment type="subcellular location">
    <subcellularLocation>
        <location evidence="9">Membrane</location>
        <topology evidence="9">Single-pass type I membrane protein</topology>
    </subcellularLocation>
</comment>
<keyword evidence="7" id="KW-0325">Glycoprotein</keyword>
<dbReference type="AlphaFoldDB" id="A0A6I9PSN6"/>
<dbReference type="SMART" id="SM00051">
    <property type="entry name" value="DSL"/>
    <property type="match status" value="1"/>
</dbReference>
<dbReference type="PROSITE" id="PS51051">
    <property type="entry name" value="DSL"/>
    <property type="match status" value="1"/>
</dbReference>
<keyword evidence="4 9" id="KW-0677">Repeat</keyword>
<evidence type="ECO:0000256" key="10">
    <source>
        <dbReference type="SAM" id="MobiDB-lite"/>
    </source>
</evidence>
<evidence type="ECO:0000259" key="11">
    <source>
        <dbReference type="PROSITE" id="PS51051"/>
    </source>
</evidence>
<keyword evidence="5 9" id="KW-1133">Transmembrane helix</keyword>
<feature type="compositionally biased region" description="Low complexity" evidence="10">
    <location>
        <begin position="63"/>
        <end position="73"/>
    </location>
</feature>
<keyword evidence="12" id="KW-1185">Reference proteome</keyword>
<organism evidence="12 13">
    <name type="scientific">Notothenia coriiceps</name>
    <name type="common">black rockcod</name>
    <dbReference type="NCBI Taxonomy" id="8208"/>
    <lineage>
        <taxon>Eukaryota</taxon>
        <taxon>Metazoa</taxon>
        <taxon>Chordata</taxon>
        <taxon>Craniata</taxon>
        <taxon>Vertebrata</taxon>
        <taxon>Euteleostomi</taxon>
        <taxon>Actinopterygii</taxon>
        <taxon>Neopterygii</taxon>
        <taxon>Teleostei</taxon>
        <taxon>Neoteleostei</taxon>
        <taxon>Acanthomorphata</taxon>
        <taxon>Eupercaria</taxon>
        <taxon>Perciformes</taxon>
        <taxon>Notothenioidei</taxon>
        <taxon>Nototheniidae</taxon>
        <taxon>Notothenia</taxon>
    </lineage>
</organism>
<evidence type="ECO:0000256" key="3">
    <source>
        <dbReference type="ARBA" id="ARBA00022692"/>
    </source>
</evidence>
<evidence type="ECO:0000313" key="13">
    <source>
        <dbReference type="RefSeq" id="XP_010794009.1"/>
    </source>
</evidence>
<feature type="disulfide bond" evidence="8">
    <location>
        <begin position="253"/>
        <end position="265"/>
    </location>
</feature>
<evidence type="ECO:0000256" key="4">
    <source>
        <dbReference type="ARBA" id="ARBA00022737"/>
    </source>
</evidence>
<dbReference type="Pfam" id="PF01414">
    <property type="entry name" value="DSL"/>
    <property type="match status" value="1"/>
</dbReference>
<feature type="compositionally biased region" description="Basic residues" evidence="10">
    <location>
        <begin position="117"/>
        <end position="140"/>
    </location>
</feature>
<gene>
    <name evidence="13" type="primary">LOC104966522</name>
</gene>
<proteinExistence type="predicted"/>
<keyword evidence="1 9" id="KW-0217">Developmental protein</keyword>
<keyword evidence="2 9" id="KW-0245">EGF-like domain</keyword>
<dbReference type="GO" id="GO:0007219">
    <property type="term" value="P:Notch signaling pathway"/>
    <property type="evidence" value="ECO:0007669"/>
    <property type="project" value="InterPro"/>
</dbReference>
<dbReference type="FunFam" id="2.10.25.140:FF:000001">
    <property type="entry name" value="Delta-like protein"/>
    <property type="match status" value="1"/>
</dbReference>
<dbReference type="RefSeq" id="XP_010794009.1">
    <property type="nucleotide sequence ID" value="XM_010795707.1"/>
</dbReference>
<dbReference type="Proteomes" id="UP000504611">
    <property type="component" value="Unplaced"/>
</dbReference>
<dbReference type="InterPro" id="IPR001774">
    <property type="entry name" value="DSL"/>
</dbReference>
<dbReference type="Gene3D" id="2.60.40.3510">
    <property type="match status" value="1"/>
</dbReference>
<feature type="disulfide bond" evidence="8">
    <location>
        <begin position="273"/>
        <end position="282"/>
    </location>
</feature>
<keyword evidence="9" id="KW-0472">Membrane</keyword>
<feature type="compositionally biased region" description="Acidic residues" evidence="10">
    <location>
        <begin position="144"/>
        <end position="159"/>
    </location>
</feature>
<dbReference type="InterPro" id="IPR011651">
    <property type="entry name" value="Notch_ligand_N"/>
</dbReference>
<dbReference type="OrthoDB" id="283575at2759"/>
<reference evidence="13" key="1">
    <citation type="submission" date="2025-08" db="UniProtKB">
        <authorList>
            <consortium name="RefSeq"/>
        </authorList>
    </citation>
    <scope>IDENTIFICATION</scope>
    <source>
        <tissue evidence="13">Muscle</tissue>
    </source>
</reference>
<evidence type="ECO:0000256" key="9">
    <source>
        <dbReference type="RuleBase" id="RU280815"/>
    </source>
</evidence>
<dbReference type="Pfam" id="PF07657">
    <property type="entry name" value="MNNL"/>
    <property type="match status" value="1"/>
</dbReference>
<evidence type="ECO:0000313" key="12">
    <source>
        <dbReference type="Proteomes" id="UP000504611"/>
    </source>
</evidence>
<evidence type="ECO:0000256" key="6">
    <source>
        <dbReference type="ARBA" id="ARBA00023157"/>
    </source>
</evidence>
<evidence type="ECO:0000256" key="5">
    <source>
        <dbReference type="ARBA" id="ARBA00022989"/>
    </source>
</evidence>
<accession>A0A6I9PSN6</accession>
<sequence length="305" mass="34403">MTLRLLAFFEEQIRAITSEYKTAIKSSDRLRRSQRCRKKMQPHDQSTSSQKRAAAKTQEKVESASATKSTSAKVGVPDRARRSRRRSSSDDSKGASSTPESDSESEPSDSEEEKRPGSSRHHRLRHKARVTRSNRAKQRKKESDSEEEEEEEEEEDSAAGEDGHMSSQFSGRRYPSRSKSSRSTRLTRNSSGAERRRTDVGGAMIEKAVHSGMINPSRQWQSLQHTGPVAQFHFQVRLSCDEHYYGFGCNKFCRPRDDFFGHYECDHNGNKTCLDGWAGPDCNTAICRQGCSTEHGSCKVPGECK</sequence>
<feature type="disulfide bond" evidence="8">
    <location>
        <begin position="240"/>
        <end position="249"/>
    </location>
</feature>
<keyword evidence="3 9" id="KW-0812">Transmembrane</keyword>
<evidence type="ECO:0000256" key="2">
    <source>
        <dbReference type="ARBA" id="ARBA00022536"/>
    </source>
</evidence>
<feature type="domain" description="DSL" evidence="11">
    <location>
        <begin position="238"/>
        <end position="282"/>
    </location>
</feature>
<evidence type="ECO:0000256" key="8">
    <source>
        <dbReference type="PROSITE-ProRule" id="PRU00377"/>
    </source>
</evidence>
<feature type="compositionally biased region" description="Acidic residues" evidence="10">
    <location>
        <begin position="101"/>
        <end position="111"/>
    </location>
</feature>
<name>A0A6I9PSN6_9TELE</name>
<dbReference type="KEGG" id="ncc:104966522"/>